<dbReference type="AlphaFoldDB" id="C1FFM4"/>
<feature type="compositionally biased region" description="Low complexity" evidence="1">
    <location>
        <begin position="539"/>
        <end position="551"/>
    </location>
</feature>
<feature type="region of interest" description="Disordered" evidence="1">
    <location>
        <begin position="376"/>
        <end position="397"/>
    </location>
</feature>
<keyword evidence="3" id="KW-1185">Reference proteome</keyword>
<protein>
    <submittedName>
        <fullName evidence="2">Uncharacterized protein</fullName>
    </submittedName>
</protein>
<sequence>MLVIPKQRRTSAASGARKESSPPEEGAPRTSSPDENADAGNAGTSPAVKGPPPKRARSAAAPVKSFDGAKNFIAQLQASDADPKPKARANTSSRKAPGSGDASQNRGGPAGGSNRLDELEEDAMHALSDLLSQDPEDSFALGGSDAGTAPTALAARAPKRVRSNVVAAKPGGAKARRTSAGGSARGKSKQQSGSDSGSQGTTTQAANAQQQLDGPSASRKAADHRRLLKSYMKALFRHLKLPVEYKSAASATYRDRINNALAYWFGDSFAPGKTTRECHAPKVVCCLVRIATSGRVVIRPEDVSEILVKGLQAKNANYAVSAAALRKHKIADAELRTMFDGETRTTDGWPRGLPLNLPDRDEALPDFDSKAAKVDAALSPVKEEPNPAEADEGGGEIDGAIKPVAAVKGARSKRGGGAKRPDVTGTPAPPAAVKTHGATVVGDSPLFSPVGHVAAAFAAAALMPEPSDRSEAAREFTTSMVDPLIASVRAQADPATRMEMINCAQGELARLATEMAREHHEASRAALAAAEADQPYSPPDAASPSRPSKRR</sequence>
<accession>C1FFM4</accession>
<feature type="compositionally biased region" description="Low complexity" evidence="1">
    <location>
        <begin position="189"/>
        <end position="211"/>
    </location>
</feature>
<dbReference type="OMA" id="MEMINCA"/>
<proteinExistence type="predicted"/>
<evidence type="ECO:0000256" key="1">
    <source>
        <dbReference type="SAM" id="MobiDB-lite"/>
    </source>
</evidence>
<evidence type="ECO:0000313" key="3">
    <source>
        <dbReference type="Proteomes" id="UP000002009"/>
    </source>
</evidence>
<dbReference type="RefSeq" id="XP_002508140.1">
    <property type="nucleotide sequence ID" value="XM_002508094.1"/>
</dbReference>
<dbReference type="GeneID" id="8245773"/>
<dbReference type="OrthoDB" id="10640073at2759"/>
<gene>
    <name evidence="2" type="ORF">MICPUN_101801</name>
</gene>
<feature type="region of interest" description="Disordered" evidence="1">
    <location>
        <begin position="409"/>
        <end position="435"/>
    </location>
</feature>
<reference evidence="2 3" key="1">
    <citation type="journal article" date="2009" name="Science">
        <title>Green evolution and dynamic adaptations revealed by genomes of the marine picoeukaryotes Micromonas.</title>
        <authorList>
            <person name="Worden A.Z."/>
            <person name="Lee J.H."/>
            <person name="Mock T."/>
            <person name="Rouze P."/>
            <person name="Simmons M.P."/>
            <person name="Aerts A.L."/>
            <person name="Allen A.E."/>
            <person name="Cuvelier M.L."/>
            <person name="Derelle E."/>
            <person name="Everett M.V."/>
            <person name="Foulon E."/>
            <person name="Grimwood J."/>
            <person name="Gundlach H."/>
            <person name="Henrissat B."/>
            <person name="Napoli C."/>
            <person name="McDonald S.M."/>
            <person name="Parker M.S."/>
            <person name="Rombauts S."/>
            <person name="Salamov A."/>
            <person name="Von Dassow P."/>
            <person name="Badger J.H."/>
            <person name="Coutinho P.M."/>
            <person name="Demir E."/>
            <person name="Dubchak I."/>
            <person name="Gentemann C."/>
            <person name="Eikrem W."/>
            <person name="Gready J.E."/>
            <person name="John U."/>
            <person name="Lanier W."/>
            <person name="Lindquist E.A."/>
            <person name="Lucas S."/>
            <person name="Mayer K.F."/>
            <person name="Moreau H."/>
            <person name="Not F."/>
            <person name="Otillar R."/>
            <person name="Panaud O."/>
            <person name="Pangilinan J."/>
            <person name="Paulsen I."/>
            <person name="Piegu B."/>
            <person name="Poliakov A."/>
            <person name="Robbens S."/>
            <person name="Schmutz J."/>
            <person name="Toulza E."/>
            <person name="Wyss T."/>
            <person name="Zelensky A."/>
            <person name="Zhou K."/>
            <person name="Armbrust E.V."/>
            <person name="Bhattacharya D."/>
            <person name="Goodenough U.W."/>
            <person name="Van de Peer Y."/>
            <person name="Grigoriev I.V."/>
        </authorList>
    </citation>
    <scope>NUCLEOTIDE SEQUENCE [LARGE SCALE GENOMIC DNA]</scope>
    <source>
        <strain evidence="3">RCC299 / NOUM17</strain>
    </source>
</reference>
<organism evidence="2 3">
    <name type="scientific">Micromonas commoda (strain RCC299 / NOUM17 / CCMP2709)</name>
    <name type="common">Picoplanktonic green alga</name>
    <dbReference type="NCBI Taxonomy" id="296587"/>
    <lineage>
        <taxon>Eukaryota</taxon>
        <taxon>Viridiplantae</taxon>
        <taxon>Chlorophyta</taxon>
        <taxon>Mamiellophyceae</taxon>
        <taxon>Mamiellales</taxon>
        <taxon>Mamiellaceae</taxon>
        <taxon>Micromonas</taxon>
    </lineage>
</organism>
<feature type="region of interest" description="Disordered" evidence="1">
    <location>
        <begin position="515"/>
        <end position="551"/>
    </location>
</feature>
<dbReference type="Proteomes" id="UP000002009">
    <property type="component" value="Chromosome 8"/>
</dbReference>
<evidence type="ECO:0000313" key="2">
    <source>
        <dbReference type="EMBL" id="ACO69398.1"/>
    </source>
</evidence>
<feature type="compositionally biased region" description="Low complexity" evidence="1">
    <location>
        <begin position="146"/>
        <end position="156"/>
    </location>
</feature>
<dbReference type="EMBL" id="CP001575">
    <property type="protein sequence ID" value="ACO69398.1"/>
    <property type="molecule type" value="Genomic_DNA"/>
</dbReference>
<dbReference type="KEGG" id="mis:MICPUN_101801"/>
<name>C1FFM4_MICCC</name>
<feature type="region of interest" description="Disordered" evidence="1">
    <location>
        <begin position="1"/>
        <end position="223"/>
    </location>
</feature>
<dbReference type="InParanoid" id="C1FFM4"/>